<reference evidence="1" key="1">
    <citation type="submission" date="2020-04" db="EMBL/GenBank/DDBJ databases">
        <authorList>
            <person name="Chiriac C."/>
            <person name="Salcher M."/>
            <person name="Ghai R."/>
            <person name="Kavagutti S V."/>
        </authorList>
    </citation>
    <scope>NUCLEOTIDE SEQUENCE</scope>
</reference>
<name>A0A6J5MY67_9CAUD</name>
<gene>
    <name evidence="1" type="ORF">UFOVP588_32</name>
</gene>
<accession>A0A6J5MY67</accession>
<proteinExistence type="predicted"/>
<sequence>MDDKERAIMREHIVYLANQLELTRKANQQHIVFIKRLLDPEDLGHAVSNECRQIAYTLLINSSHQERDSWQHQDNP</sequence>
<organism evidence="1">
    <name type="scientific">uncultured Caudovirales phage</name>
    <dbReference type="NCBI Taxonomy" id="2100421"/>
    <lineage>
        <taxon>Viruses</taxon>
        <taxon>Duplodnaviria</taxon>
        <taxon>Heunggongvirae</taxon>
        <taxon>Uroviricota</taxon>
        <taxon>Caudoviricetes</taxon>
        <taxon>Peduoviridae</taxon>
        <taxon>Maltschvirus</taxon>
        <taxon>Maltschvirus maltsch</taxon>
    </lineage>
</organism>
<protein>
    <submittedName>
        <fullName evidence="1">Uncharacterized protein</fullName>
    </submittedName>
</protein>
<dbReference type="EMBL" id="LR796561">
    <property type="protein sequence ID" value="CAB4151804.1"/>
    <property type="molecule type" value="Genomic_DNA"/>
</dbReference>
<evidence type="ECO:0000313" key="1">
    <source>
        <dbReference type="EMBL" id="CAB4151804.1"/>
    </source>
</evidence>